<keyword evidence="1 5" id="KW-0808">Transferase</keyword>
<protein>
    <submittedName>
        <fullName evidence="5">GNAT family N-acetyltransferase</fullName>
        <ecNumber evidence="5">2.3.1.-</ecNumber>
    </submittedName>
</protein>
<dbReference type="SMART" id="SM00347">
    <property type="entry name" value="HTH_MARR"/>
    <property type="match status" value="1"/>
</dbReference>
<accession>A0ABW2HNI5</accession>
<evidence type="ECO:0000259" key="4">
    <source>
        <dbReference type="PROSITE" id="PS51186"/>
    </source>
</evidence>
<dbReference type="InterPro" id="IPR050832">
    <property type="entry name" value="Bact_Acetyltransf"/>
</dbReference>
<evidence type="ECO:0000256" key="1">
    <source>
        <dbReference type="ARBA" id="ARBA00022679"/>
    </source>
</evidence>
<comment type="caution">
    <text evidence="5">The sequence shown here is derived from an EMBL/GenBank/DDBJ whole genome shotgun (WGS) entry which is preliminary data.</text>
</comment>
<dbReference type="InterPro" id="IPR036388">
    <property type="entry name" value="WH-like_DNA-bd_sf"/>
</dbReference>
<dbReference type="PROSITE" id="PS50995">
    <property type="entry name" value="HTH_MARR_2"/>
    <property type="match status" value="1"/>
</dbReference>
<dbReference type="Gene3D" id="1.10.10.10">
    <property type="entry name" value="Winged helix-like DNA-binding domain superfamily/Winged helix DNA-binding domain"/>
    <property type="match status" value="1"/>
</dbReference>
<organism evidence="5 6">
    <name type="scientific">Paractinoplanes rhizophilus</name>
    <dbReference type="NCBI Taxonomy" id="1416877"/>
    <lineage>
        <taxon>Bacteria</taxon>
        <taxon>Bacillati</taxon>
        <taxon>Actinomycetota</taxon>
        <taxon>Actinomycetes</taxon>
        <taxon>Micromonosporales</taxon>
        <taxon>Micromonosporaceae</taxon>
        <taxon>Paractinoplanes</taxon>
    </lineage>
</organism>
<name>A0ABW2HNI5_9ACTN</name>
<dbReference type="Pfam" id="PF12802">
    <property type="entry name" value="MarR_2"/>
    <property type="match status" value="1"/>
</dbReference>
<evidence type="ECO:0000259" key="3">
    <source>
        <dbReference type="PROSITE" id="PS50995"/>
    </source>
</evidence>
<dbReference type="SUPFAM" id="SSF46785">
    <property type="entry name" value="Winged helix' DNA-binding domain"/>
    <property type="match status" value="1"/>
</dbReference>
<dbReference type="InterPro" id="IPR000835">
    <property type="entry name" value="HTH_MarR-typ"/>
</dbReference>
<proteinExistence type="predicted"/>
<dbReference type="RefSeq" id="WP_378964817.1">
    <property type="nucleotide sequence ID" value="NZ_JBHTBJ010000002.1"/>
</dbReference>
<dbReference type="EMBL" id="JBHTBJ010000002">
    <property type="protein sequence ID" value="MFC7273296.1"/>
    <property type="molecule type" value="Genomic_DNA"/>
</dbReference>
<dbReference type="Gene3D" id="3.40.630.30">
    <property type="match status" value="1"/>
</dbReference>
<feature type="domain" description="HTH marR-type" evidence="3">
    <location>
        <begin position="1"/>
        <end position="133"/>
    </location>
</feature>
<dbReference type="EC" id="2.3.1.-" evidence="5"/>
<gene>
    <name evidence="5" type="ORF">ACFQS1_04815</name>
</gene>
<dbReference type="GO" id="GO:0016746">
    <property type="term" value="F:acyltransferase activity"/>
    <property type="evidence" value="ECO:0007669"/>
    <property type="project" value="UniProtKB-KW"/>
</dbReference>
<evidence type="ECO:0000313" key="5">
    <source>
        <dbReference type="EMBL" id="MFC7273296.1"/>
    </source>
</evidence>
<dbReference type="InterPro" id="IPR000182">
    <property type="entry name" value="GNAT_dom"/>
</dbReference>
<dbReference type="SUPFAM" id="SSF55729">
    <property type="entry name" value="Acyl-CoA N-acyltransferases (Nat)"/>
    <property type="match status" value="1"/>
</dbReference>
<dbReference type="CDD" id="cd04301">
    <property type="entry name" value="NAT_SF"/>
    <property type="match status" value="1"/>
</dbReference>
<keyword evidence="6" id="KW-1185">Reference proteome</keyword>
<reference evidence="6" key="1">
    <citation type="journal article" date="2019" name="Int. J. Syst. Evol. Microbiol.">
        <title>The Global Catalogue of Microorganisms (GCM) 10K type strain sequencing project: providing services to taxonomists for standard genome sequencing and annotation.</title>
        <authorList>
            <consortium name="The Broad Institute Genomics Platform"/>
            <consortium name="The Broad Institute Genome Sequencing Center for Infectious Disease"/>
            <person name="Wu L."/>
            <person name="Ma J."/>
        </authorList>
    </citation>
    <scope>NUCLEOTIDE SEQUENCE [LARGE SCALE GENOMIC DNA]</scope>
    <source>
        <strain evidence="6">XZYJT-10</strain>
    </source>
</reference>
<dbReference type="PROSITE" id="PS51186">
    <property type="entry name" value="GNAT"/>
    <property type="match status" value="1"/>
</dbReference>
<evidence type="ECO:0000256" key="2">
    <source>
        <dbReference type="ARBA" id="ARBA00023315"/>
    </source>
</evidence>
<evidence type="ECO:0000313" key="6">
    <source>
        <dbReference type="Proteomes" id="UP001596548"/>
    </source>
</evidence>
<keyword evidence="2 5" id="KW-0012">Acyltransferase</keyword>
<dbReference type="Proteomes" id="UP001596548">
    <property type="component" value="Unassembled WGS sequence"/>
</dbReference>
<sequence>MDQIELVRDFNRYYTRRLGVLGDHYLGLDRPWSESRLLFEIGEGADLRALRSSLGLDSGFLSRLLRSLEGQGLVEVRPHPGDGRVRVASLTPAGMAARAELDARARESVGSLLGQLTPAQRDRLVAAQEQVRGLLRLASVSISEIADSSALARWCLARYAAELDARFVSGYSSSALLRPGELATTGGEFLVAAEEPSAAVGCGIWQVLSPGVAEIRHVWIDPDCRGFGLGRRLLSALESRAGAQGYRTLRLGTSRALPEAAALYRSSGYREIPPYGDAEYNELNFEKVLS</sequence>
<dbReference type="InterPro" id="IPR036390">
    <property type="entry name" value="WH_DNA-bd_sf"/>
</dbReference>
<dbReference type="PANTHER" id="PTHR43877">
    <property type="entry name" value="AMINOALKYLPHOSPHONATE N-ACETYLTRANSFERASE-RELATED-RELATED"/>
    <property type="match status" value="1"/>
</dbReference>
<dbReference type="InterPro" id="IPR016181">
    <property type="entry name" value="Acyl_CoA_acyltransferase"/>
</dbReference>
<feature type="domain" description="N-acetyltransferase" evidence="4">
    <location>
        <begin position="135"/>
        <end position="290"/>
    </location>
</feature>
<dbReference type="Pfam" id="PF13508">
    <property type="entry name" value="Acetyltransf_7"/>
    <property type="match status" value="1"/>
</dbReference>
<dbReference type="PANTHER" id="PTHR43877:SF2">
    <property type="entry name" value="AMINOALKYLPHOSPHONATE N-ACETYLTRANSFERASE-RELATED"/>
    <property type="match status" value="1"/>
</dbReference>